<feature type="compositionally biased region" description="Polar residues" evidence="1">
    <location>
        <begin position="1"/>
        <end position="17"/>
    </location>
</feature>
<reference evidence="2 3" key="1">
    <citation type="submission" date="2025-04" db="UniProtKB">
        <authorList>
            <consortium name="RefSeq"/>
        </authorList>
    </citation>
    <scope>IDENTIFICATION</scope>
    <source>
        <tissue evidence="2 3">Whole insect</tissue>
    </source>
</reference>
<organism evidence="3">
    <name type="scientific">Diabrotica virgifera virgifera</name>
    <name type="common">western corn rootworm</name>
    <dbReference type="NCBI Taxonomy" id="50390"/>
    <lineage>
        <taxon>Eukaryota</taxon>
        <taxon>Metazoa</taxon>
        <taxon>Ecdysozoa</taxon>
        <taxon>Arthropoda</taxon>
        <taxon>Hexapoda</taxon>
        <taxon>Insecta</taxon>
        <taxon>Pterygota</taxon>
        <taxon>Neoptera</taxon>
        <taxon>Endopterygota</taxon>
        <taxon>Coleoptera</taxon>
        <taxon>Polyphaga</taxon>
        <taxon>Cucujiformia</taxon>
        <taxon>Chrysomeloidea</taxon>
        <taxon>Chrysomelidae</taxon>
        <taxon>Galerucinae</taxon>
        <taxon>Diabroticina</taxon>
        <taxon>Diabroticites</taxon>
        <taxon>Diabrotica</taxon>
    </lineage>
</organism>
<feature type="compositionally biased region" description="Low complexity" evidence="1">
    <location>
        <begin position="216"/>
        <end position="248"/>
    </location>
</feature>
<feature type="compositionally biased region" description="Polar residues" evidence="1">
    <location>
        <begin position="118"/>
        <end position="144"/>
    </location>
</feature>
<gene>
    <name evidence="2 3" type="primary">LOC114339312</name>
</gene>
<feature type="compositionally biased region" description="Basic and acidic residues" evidence="1">
    <location>
        <begin position="394"/>
        <end position="404"/>
    </location>
</feature>
<feature type="compositionally biased region" description="Basic residues" evidence="1">
    <location>
        <begin position="580"/>
        <end position="590"/>
    </location>
</feature>
<sequence length="728" mass="79186">MNTTLNPVTSQTSSASPNKPMHPQGAPVSYGQPSGPIAQNPYPNTNMAHNHPPSQQNHYSLGGSSPFNMGAIPASNHPLANNQSSSGQVYNAPKNVSYSSGFQNAQNQNTLPPVVQTLPATNPTATPQGVPSSQNLSNSNSTVQGKEPSVEKEKPQSNGTTEEEPSTPVEEKPEPQENHVIPESSNTTETSEVQEPLREPPQETPEELTTEKPKSPEQSQQEAETAQQPPQDKVEEAASVSPSVSDSVQDAESIPDPTPDPTPSIAEAAESVTRPITPPTLVTEPAKSATPATPQKEKAEPETVQNETVAEEPEKAKDASEIDPLADPLETAAAEKSAQEKDEVEAENKEESEDNDEGEEQSNEEATEAENVQKDEDPLAKTPPKTPARKTKAVKPEAKTETKTPQKSPATGKTKRQRMMTQHYQSPLPEIEIITKISSSTPRSKNNDDKLIYFYKNEFLAVRNSEGGFYLCQAIQNVYKSSSKIKIRWLSQDKTDKSGEIYTPDFYDLTDFDCILTSLDLTKVGKGRYKLKPKEKERTDSILKRCLAVEKGEISQPSVSEEHPDGLDLSLYKDEEQLVKKKSPVKRKAPPRSESPKKETPTKKAPETPKVRKVEPKPSKTPTPAKKQTPAKKLPEPKKTPASTSRSARGKRKSEPKTSPVVDQKKAKVLAKIGRKSAVSSSSPKPQSTPKSSAKSPKPTPSTSKATKPAPASSKPPPPRKTKRSTRK</sequence>
<protein>
    <submittedName>
        <fullName evidence="2 3">Neurofilament heavy polypeptide-like isoform X1</fullName>
    </submittedName>
</protein>
<feature type="compositionally biased region" description="Low complexity" evidence="1">
    <location>
        <begin position="620"/>
        <end position="632"/>
    </location>
</feature>
<evidence type="ECO:0000313" key="2">
    <source>
        <dbReference type="RefSeq" id="XP_028145742.1"/>
    </source>
</evidence>
<evidence type="ECO:0000256" key="1">
    <source>
        <dbReference type="SAM" id="MobiDB-lite"/>
    </source>
</evidence>
<dbReference type="RefSeq" id="XP_028145742.1">
    <property type="nucleotide sequence ID" value="XM_028289941.1"/>
</dbReference>
<feature type="compositionally biased region" description="Basic and acidic residues" evidence="1">
    <location>
        <begin position="594"/>
        <end position="618"/>
    </location>
</feature>
<evidence type="ECO:0000313" key="3">
    <source>
        <dbReference type="RefSeq" id="XP_028145743.1"/>
    </source>
</evidence>
<feature type="compositionally biased region" description="Basic residues" evidence="1">
    <location>
        <begin position="718"/>
        <end position="728"/>
    </location>
</feature>
<feature type="region of interest" description="Disordered" evidence="1">
    <location>
        <begin position="576"/>
        <end position="728"/>
    </location>
</feature>
<proteinExistence type="predicted"/>
<feature type="compositionally biased region" description="Polar residues" evidence="1">
    <location>
        <begin position="78"/>
        <end position="111"/>
    </location>
</feature>
<name>A0A6P7GKK0_DIAVI</name>
<feature type="compositionally biased region" description="Polar residues" evidence="1">
    <location>
        <begin position="41"/>
        <end position="67"/>
    </location>
</feature>
<feature type="compositionally biased region" description="Low complexity" evidence="1">
    <location>
        <begin position="676"/>
        <end position="713"/>
    </location>
</feature>
<feature type="compositionally biased region" description="Basic and acidic residues" evidence="1">
    <location>
        <begin position="337"/>
        <end position="349"/>
    </location>
</feature>
<dbReference type="AlphaFoldDB" id="A0A6P7GKK0"/>
<dbReference type="RefSeq" id="XP_028145743.1">
    <property type="nucleotide sequence ID" value="XM_028289942.1"/>
</dbReference>
<feature type="region of interest" description="Disordered" evidence="1">
    <location>
        <begin position="1"/>
        <end position="417"/>
    </location>
</feature>
<feature type="compositionally biased region" description="Acidic residues" evidence="1">
    <location>
        <begin position="350"/>
        <end position="368"/>
    </location>
</feature>
<feature type="compositionally biased region" description="Polar residues" evidence="1">
    <location>
        <begin position="183"/>
        <end position="193"/>
    </location>
</feature>
<accession>A0A6P7GKK0</accession>